<dbReference type="EMBL" id="JAUTXU010000224">
    <property type="protein sequence ID" value="KAK3697567.1"/>
    <property type="molecule type" value="Genomic_DNA"/>
</dbReference>
<proteinExistence type="predicted"/>
<evidence type="ECO:0000313" key="1">
    <source>
        <dbReference type="EMBL" id="KAK3697567.1"/>
    </source>
</evidence>
<protein>
    <submittedName>
        <fullName evidence="1">Uncharacterized protein</fullName>
    </submittedName>
</protein>
<evidence type="ECO:0000313" key="2">
    <source>
        <dbReference type="Proteomes" id="UP001281147"/>
    </source>
</evidence>
<dbReference type="Proteomes" id="UP001281147">
    <property type="component" value="Unassembled WGS sequence"/>
</dbReference>
<comment type="caution">
    <text evidence="1">The sequence shown here is derived from an EMBL/GenBank/DDBJ whole genome shotgun (WGS) entry which is preliminary data.</text>
</comment>
<keyword evidence="2" id="KW-1185">Reference proteome</keyword>
<name>A0ACC3MKW9_9PEZI</name>
<gene>
    <name evidence="1" type="ORF">LTR37_017398</name>
</gene>
<accession>A0ACC3MKW9</accession>
<reference evidence="1" key="1">
    <citation type="submission" date="2023-07" db="EMBL/GenBank/DDBJ databases">
        <title>Black Yeasts Isolated from many extreme environments.</title>
        <authorList>
            <person name="Coleine C."/>
            <person name="Stajich J.E."/>
            <person name="Selbmann L."/>
        </authorList>
    </citation>
    <scope>NUCLEOTIDE SEQUENCE</scope>
    <source>
        <strain evidence="1">CCFEE 5714</strain>
    </source>
</reference>
<organism evidence="1 2">
    <name type="scientific">Vermiconidia calcicola</name>
    <dbReference type="NCBI Taxonomy" id="1690605"/>
    <lineage>
        <taxon>Eukaryota</taxon>
        <taxon>Fungi</taxon>
        <taxon>Dikarya</taxon>
        <taxon>Ascomycota</taxon>
        <taxon>Pezizomycotina</taxon>
        <taxon>Dothideomycetes</taxon>
        <taxon>Dothideomycetidae</taxon>
        <taxon>Mycosphaerellales</taxon>
        <taxon>Extremaceae</taxon>
        <taxon>Vermiconidia</taxon>
    </lineage>
</organism>
<sequence>MSKRSHNYEDTDRPPKRSKPDQSHQLPAIEEIHFARQLQQCLAFTQDGIQQLRNGIASFKAFLESILYHKDEDNRARQLSILREFLNGEKPADIKDTEKPFLAQLWQAWSFASQNNNDHISSSVSAVLALLLKTLSSLLDFGDHGLLLCRTVLQHQHLRLVKKSLDAPKHKDFLISPCLRLLIELTSFDGGVLAREVFKRREQTFDSGTLRRNLGVTRPDLTEDEAKRRPAIRTLTIRYILTHLKYLHEGGKVDLLKSRPLCTSLFHFIRDDPAEVVNELLSATEQHILKDGDLPRSAKAALLVQPNLERVMDIATRSQQDHAAAEKAFAWLRAVGSNPSYGIMRTSGWYPPGTTNVSHDGRRDSMIDVGLDSIEFFDRDDRPNIRNTTLLSWLQILRPHSSSQERDLALTCFNSAPELVAAYFMEKHMQLEPKLTNTWIGYASFLFEVIRLPVPAGLGDAEGLAQLPPQISIIIENILPRPLSQKVLTRCLNQNSDLITFFAVRLLILALGKLADVRSQLIKHAASFDAHAGLWHEASERLLAVFVERCPSMKDVIVTFRKTPPGDEHALQREAVTRLLRLFYEVLPLQAMEEQFDVSTTLAGALIRNEMGQDAGEVTELRKLELEHLLQIARHSPGMRWFSKQGSLAFSPIVTILKQHSRDLQNRQFRSLIHHVLIENGVLNSFAEVDALIAALSHVNDYASALGPFLDDCFTRASKKPVKYLDDIEGIASRSAAKQAAGSDAQSLPGNLVAVLLEQAPFVAAKPSAVRQTLMTFINSYVELLVHSITQSVVLVVIQASIEDIDGFTWEKRYADPEGVLSRVKLPDTTAIVGEPGSTTASEEVVINFDQPLVESEDHPELFKWAQKDLDMALDDGEIGALFLCLCSKYPEIRAQALIQLHKLEDRLVSSTLEDKDPLYVLLGELVETYEHHCLPKVEALPYLAGCFATHALKVQRDPIHFMYPKINMFLNKGPEWRINKLPTYWIEKTALSQPEEDDAYWKEVQWVLRWIDDGLRTVADLEILRKASVFEKVMALCSSPGAASHKHVKERLLELIWRATFIEGGSNTLITRTGVLSWLDMVKGDTESLEGAVKKRIIDTCDQARIKEWSGLGLGAM</sequence>